<evidence type="ECO:0000256" key="4">
    <source>
        <dbReference type="ARBA" id="ARBA00022793"/>
    </source>
</evidence>
<dbReference type="GO" id="GO:0006207">
    <property type="term" value="P:'de novo' pyrimidine nucleobase biosynthetic process"/>
    <property type="evidence" value="ECO:0007669"/>
    <property type="project" value="InterPro"/>
</dbReference>
<protein>
    <recommendedName>
        <fullName evidence="3">Orotidine 5'-phosphate decarboxylase</fullName>
        <ecNumber evidence="2">4.1.1.23</ecNumber>
    </recommendedName>
    <alternativeName>
        <fullName evidence="7">OMP decarboxylase</fullName>
    </alternativeName>
</protein>
<evidence type="ECO:0000256" key="5">
    <source>
        <dbReference type="ARBA" id="ARBA00022975"/>
    </source>
</evidence>
<evidence type="ECO:0000256" key="1">
    <source>
        <dbReference type="ARBA" id="ARBA00004861"/>
    </source>
</evidence>
<dbReference type="EMBL" id="WGGD01000005">
    <property type="protein sequence ID" value="MUN28162.1"/>
    <property type="molecule type" value="Genomic_DNA"/>
</dbReference>
<dbReference type="GO" id="GO:0005829">
    <property type="term" value="C:cytosol"/>
    <property type="evidence" value="ECO:0007669"/>
    <property type="project" value="TreeGrafter"/>
</dbReference>
<evidence type="ECO:0000256" key="7">
    <source>
        <dbReference type="ARBA" id="ARBA00033428"/>
    </source>
</evidence>
<evidence type="ECO:0000313" key="11">
    <source>
        <dbReference type="EMBL" id="MUN28162.1"/>
    </source>
</evidence>
<name>A0A6A9QSN8_SULME</name>
<sequence>MPQSRFILALDFPVKREILEELSPKVHGLKVGLGLTLDLGVQGVKDLLKGLDVEEIVVDFKLADIAPIMQGIVSRLSFADSFIAHSVIGSKGALLDLKRFLDANGKKLYLLGAMSHEGWDDSLNSYTTKVILDVDPFGIVAPATRDKVISQFREKFPSKVIISPGVGTQGAPFGSAICNGATYEIVGRSIFSSGDPLNNLKFISENQEREVLNCKGTKAGKQ</sequence>
<evidence type="ECO:0000256" key="6">
    <source>
        <dbReference type="ARBA" id="ARBA00023239"/>
    </source>
</evidence>
<evidence type="ECO:0000256" key="8">
    <source>
        <dbReference type="PIRSR" id="PIRSR614732-1"/>
    </source>
</evidence>
<dbReference type="PANTHER" id="PTHR32119:SF2">
    <property type="entry name" value="OROTIDINE 5'-PHOSPHATE DECARBOXYLASE"/>
    <property type="match status" value="1"/>
</dbReference>
<dbReference type="RefSeq" id="WP_054838231.1">
    <property type="nucleotide sequence ID" value="NZ_BBBY01000006.1"/>
</dbReference>
<keyword evidence="6" id="KW-0456">Lyase</keyword>
<feature type="active site" description="For OMPdecase activity" evidence="8">
    <location>
        <position position="59"/>
    </location>
</feature>
<comment type="caution">
    <text evidence="11">The sequence shown here is derived from an EMBL/GenBank/DDBJ whole genome shotgun (WGS) entry which is preliminary data.</text>
</comment>
<evidence type="ECO:0000256" key="9">
    <source>
        <dbReference type="PIRSR" id="PIRSR614732-2"/>
    </source>
</evidence>
<reference evidence="11 12" key="1">
    <citation type="submission" date="2019-10" db="EMBL/GenBank/DDBJ databases">
        <title>Sequencing and Assembly of Multiple Reported Metal-Biooxidizing Members of the Extremely Thermoacidophilic Archaeal Family Sulfolobaceae.</title>
        <authorList>
            <person name="Counts J.A."/>
            <person name="Kelly R.M."/>
        </authorList>
    </citation>
    <scope>NUCLEOTIDE SEQUENCE [LARGE SCALE GENOMIC DNA]</scope>
    <source>
        <strain evidence="11 12">DSM 6482</strain>
    </source>
</reference>
<evidence type="ECO:0000256" key="2">
    <source>
        <dbReference type="ARBA" id="ARBA00012321"/>
    </source>
</evidence>
<comment type="pathway">
    <text evidence="1">Pyrimidine metabolism; UMP biosynthesis via de novo pathway; UMP from orotate: step 2/2.</text>
</comment>
<feature type="active site" description="For OMPdecase activity" evidence="8">
    <location>
        <position position="64"/>
    </location>
</feature>
<feature type="active site" description="For OMPdecase activity" evidence="8">
    <location>
        <position position="61"/>
    </location>
</feature>
<feature type="binding site" evidence="9">
    <location>
        <position position="187"/>
    </location>
    <ligand>
        <name>substrate</name>
    </ligand>
</feature>
<dbReference type="EC" id="4.1.1.23" evidence="2"/>
<accession>A0A6A9QSN8</accession>
<dbReference type="AlphaFoldDB" id="A0A6A9QSN8"/>
<dbReference type="Pfam" id="PF00215">
    <property type="entry name" value="OMPdecase"/>
    <property type="match status" value="1"/>
</dbReference>
<dbReference type="Gene3D" id="3.20.20.70">
    <property type="entry name" value="Aldolase class I"/>
    <property type="match status" value="1"/>
</dbReference>
<dbReference type="OrthoDB" id="94124at2157"/>
<gene>
    <name evidence="11" type="ORF">GC250_01465</name>
</gene>
<dbReference type="CDD" id="cd04725">
    <property type="entry name" value="OMP_decarboxylase_like"/>
    <property type="match status" value="1"/>
</dbReference>
<evidence type="ECO:0000256" key="3">
    <source>
        <dbReference type="ARBA" id="ARBA00021923"/>
    </source>
</evidence>
<dbReference type="GO" id="GO:0004590">
    <property type="term" value="F:orotidine-5'-phosphate decarboxylase activity"/>
    <property type="evidence" value="ECO:0007669"/>
    <property type="project" value="UniProtKB-EC"/>
</dbReference>
<evidence type="ECO:0000313" key="12">
    <source>
        <dbReference type="Proteomes" id="UP000470772"/>
    </source>
</evidence>
<dbReference type="UniPathway" id="UPA00070">
    <property type="reaction ID" value="UER00120"/>
</dbReference>
<dbReference type="PANTHER" id="PTHR32119">
    <property type="entry name" value="OROTIDINE 5'-PHOSPHATE DECARBOXYLASE"/>
    <property type="match status" value="1"/>
</dbReference>
<dbReference type="SMART" id="SM00934">
    <property type="entry name" value="OMPdecase"/>
    <property type="match status" value="1"/>
</dbReference>
<dbReference type="InterPro" id="IPR001754">
    <property type="entry name" value="OMPdeCOase_dom"/>
</dbReference>
<evidence type="ECO:0000259" key="10">
    <source>
        <dbReference type="SMART" id="SM00934"/>
    </source>
</evidence>
<dbReference type="GO" id="GO:0044205">
    <property type="term" value="P:'de novo' UMP biosynthetic process"/>
    <property type="evidence" value="ECO:0007669"/>
    <property type="project" value="UniProtKB-UniPathway"/>
</dbReference>
<dbReference type="InterPro" id="IPR011060">
    <property type="entry name" value="RibuloseP-bd_barrel"/>
</dbReference>
<feature type="binding site" evidence="9">
    <location>
        <position position="115"/>
    </location>
    <ligand>
        <name>substrate</name>
    </ligand>
</feature>
<keyword evidence="12" id="KW-1185">Reference proteome</keyword>
<dbReference type="InterPro" id="IPR014732">
    <property type="entry name" value="OMPdecase"/>
</dbReference>
<keyword evidence="4" id="KW-0210">Decarboxylase</keyword>
<feature type="binding site" evidence="9">
    <location>
        <position position="30"/>
    </location>
    <ligand>
        <name>substrate</name>
    </ligand>
</feature>
<dbReference type="Proteomes" id="UP000470772">
    <property type="component" value="Unassembled WGS sequence"/>
</dbReference>
<keyword evidence="5" id="KW-0665">Pyrimidine biosynthesis</keyword>
<proteinExistence type="predicted"/>
<dbReference type="SUPFAM" id="SSF51366">
    <property type="entry name" value="Ribulose-phoshate binding barrel"/>
    <property type="match status" value="1"/>
</dbReference>
<feature type="binding site" evidence="9">
    <location>
        <position position="188"/>
    </location>
    <ligand>
        <name>substrate</name>
    </ligand>
</feature>
<feature type="domain" description="Orotidine 5'-phosphate decarboxylase" evidence="10">
    <location>
        <begin position="5"/>
        <end position="203"/>
    </location>
</feature>
<organism evidence="11 12">
    <name type="scientific">Sulfuracidifex metallicus DSM 6482 = JCM 9184</name>
    <dbReference type="NCBI Taxonomy" id="523847"/>
    <lineage>
        <taxon>Archaea</taxon>
        <taxon>Thermoproteota</taxon>
        <taxon>Thermoprotei</taxon>
        <taxon>Sulfolobales</taxon>
        <taxon>Sulfolobaceae</taxon>
        <taxon>Sulfuracidifex</taxon>
    </lineage>
</organism>
<feature type="binding site" evidence="9">
    <location>
        <position position="11"/>
    </location>
    <ligand>
        <name>substrate</name>
    </ligand>
</feature>
<dbReference type="InterPro" id="IPR013785">
    <property type="entry name" value="Aldolase_TIM"/>
</dbReference>